<keyword evidence="9" id="KW-1185">Reference proteome</keyword>
<dbReference type="Proteomes" id="UP001176521">
    <property type="component" value="Unassembled WGS sequence"/>
</dbReference>
<dbReference type="PANTHER" id="PTHR19861:SF0">
    <property type="entry name" value="WD REPEAT-CONTAINING PROTEIN 82"/>
    <property type="match status" value="1"/>
</dbReference>
<protein>
    <recommendedName>
        <fullName evidence="10">Anaphase-promoting complex subunit 4 WD40 domain-containing protein</fullName>
    </recommendedName>
</protein>
<dbReference type="SUPFAM" id="SSF50978">
    <property type="entry name" value="WD40 repeat-like"/>
    <property type="match status" value="1"/>
</dbReference>
<dbReference type="Gene3D" id="2.130.10.10">
    <property type="entry name" value="YVTN repeat-like/Quinoprotein amine dehydrogenase"/>
    <property type="match status" value="2"/>
</dbReference>
<sequence>MNTAPSSTPGAYGANPSASPAVPGSSAGAGPSSGSTTTAAAVAGFSGTNNGTADGEGNSSSGSGSAAAPAPPQGSLSANGSSAAGPTTILSTSIELNARRLNGFKPAKVFADAVTKGQEITSLSFDAKGEWMVSAAEDDFFRLYKCRSGKLEKEFASHKYGVDLARFTHKPDTIIYASTREDNAIRYHSMTDNKYLAYFRGHESRVTSLQMSPVDDTFMSAAANESVRLWDIKSPKAFGKLRIQGHAIVAYDSSGQVIAIALNERAAVVLYDIKNFEKAPFLTIHIDDSAALSQISYPPRYPTITYLEFAPGAGSTLLVGTASGVHYLIDAFEGTLRRRLVGGRIGLEPEGLAAVDAHAVLEKEAADQEEKEKEGSASTSAVGGSAAKGEEANGVEGGKERLEGEAGGKGGPTPRSMFVPSAGISGSECCFTPDGAFILSGSATGQVFVWQVPKEFREVDNGRNLEPVAVLNGHQGPSRCVAFNPRSAMLSTAGRKLAFWLPDLDED</sequence>
<dbReference type="InterPro" id="IPR015943">
    <property type="entry name" value="WD40/YVTN_repeat-like_dom_sf"/>
</dbReference>
<feature type="compositionally biased region" description="Low complexity" evidence="7">
    <location>
        <begin position="59"/>
        <end position="84"/>
    </location>
</feature>
<feature type="compositionally biased region" description="Basic and acidic residues" evidence="7">
    <location>
        <begin position="397"/>
        <end position="406"/>
    </location>
</feature>
<name>A0AAN6GE13_9BASI</name>
<comment type="subcellular location">
    <subcellularLocation>
        <location evidence="1">Nucleus</location>
    </subcellularLocation>
</comment>
<keyword evidence="3 6" id="KW-0853">WD repeat</keyword>
<evidence type="ECO:0000256" key="2">
    <source>
        <dbReference type="ARBA" id="ARBA00005616"/>
    </source>
</evidence>
<evidence type="ECO:0000256" key="1">
    <source>
        <dbReference type="ARBA" id="ARBA00004123"/>
    </source>
</evidence>
<comment type="caution">
    <text evidence="8">The sequence shown here is derived from an EMBL/GenBank/DDBJ whole genome shotgun (WGS) entry which is preliminary data.</text>
</comment>
<dbReference type="Pfam" id="PF00400">
    <property type="entry name" value="WD40"/>
    <property type="match status" value="4"/>
</dbReference>
<dbReference type="GO" id="GO:0016070">
    <property type="term" value="P:RNA metabolic process"/>
    <property type="evidence" value="ECO:0007669"/>
    <property type="project" value="UniProtKB-ARBA"/>
</dbReference>
<dbReference type="GO" id="GO:0048188">
    <property type="term" value="C:Set1C/COMPASS complex"/>
    <property type="evidence" value="ECO:0007669"/>
    <property type="project" value="TreeGrafter"/>
</dbReference>
<dbReference type="InterPro" id="IPR036322">
    <property type="entry name" value="WD40_repeat_dom_sf"/>
</dbReference>
<accession>A0AAN6GE13</accession>
<evidence type="ECO:0008006" key="10">
    <source>
        <dbReference type="Google" id="ProtNLM"/>
    </source>
</evidence>
<reference evidence="8" key="1">
    <citation type="journal article" date="2023" name="PhytoFront">
        <title>Draft Genome Resources of Seven Strains of Tilletia horrida, Causal Agent of Kernel Smut of Rice.</title>
        <authorList>
            <person name="Khanal S."/>
            <person name="Antony Babu S."/>
            <person name="Zhou X.G."/>
        </authorList>
    </citation>
    <scope>NUCLEOTIDE SEQUENCE</scope>
    <source>
        <strain evidence="8">TX3</strain>
    </source>
</reference>
<dbReference type="InterPro" id="IPR037867">
    <property type="entry name" value="Swd2/WDR82"/>
</dbReference>
<feature type="compositionally biased region" description="Basic and acidic residues" evidence="7">
    <location>
        <begin position="364"/>
        <end position="375"/>
    </location>
</feature>
<dbReference type="PROSITE" id="PS50082">
    <property type="entry name" value="WD_REPEATS_2"/>
    <property type="match status" value="1"/>
</dbReference>
<dbReference type="EMBL" id="JAPDMQ010000077">
    <property type="protein sequence ID" value="KAK0536421.1"/>
    <property type="molecule type" value="Genomic_DNA"/>
</dbReference>
<dbReference type="InterPro" id="IPR001680">
    <property type="entry name" value="WD40_rpt"/>
</dbReference>
<proteinExistence type="inferred from homology"/>
<organism evidence="8 9">
    <name type="scientific">Tilletia horrida</name>
    <dbReference type="NCBI Taxonomy" id="155126"/>
    <lineage>
        <taxon>Eukaryota</taxon>
        <taxon>Fungi</taxon>
        <taxon>Dikarya</taxon>
        <taxon>Basidiomycota</taxon>
        <taxon>Ustilaginomycotina</taxon>
        <taxon>Exobasidiomycetes</taxon>
        <taxon>Tilletiales</taxon>
        <taxon>Tilletiaceae</taxon>
        <taxon>Tilletia</taxon>
    </lineage>
</organism>
<dbReference type="SMART" id="SM00320">
    <property type="entry name" value="WD40"/>
    <property type="match status" value="5"/>
</dbReference>
<evidence type="ECO:0000256" key="6">
    <source>
        <dbReference type="PROSITE-ProRule" id="PRU00221"/>
    </source>
</evidence>
<gene>
    <name evidence="8" type="ORF">OC842_002005</name>
</gene>
<dbReference type="PROSITE" id="PS50294">
    <property type="entry name" value="WD_REPEATS_REGION"/>
    <property type="match status" value="1"/>
</dbReference>
<keyword evidence="4" id="KW-0677">Repeat</keyword>
<evidence type="ECO:0000313" key="9">
    <source>
        <dbReference type="Proteomes" id="UP001176521"/>
    </source>
</evidence>
<evidence type="ECO:0000313" key="8">
    <source>
        <dbReference type="EMBL" id="KAK0536421.1"/>
    </source>
</evidence>
<comment type="similarity">
    <text evidence="2">Belongs to the WD repeat SWD2 family.</text>
</comment>
<feature type="region of interest" description="Disordered" evidence="7">
    <location>
        <begin position="364"/>
        <end position="415"/>
    </location>
</feature>
<feature type="compositionally biased region" description="Low complexity" evidence="7">
    <location>
        <begin position="376"/>
        <end position="387"/>
    </location>
</feature>
<evidence type="ECO:0000256" key="4">
    <source>
        <dbReference type="ARBA" id="ARBA00022737"/>
    </source>
</evidence>
<dbReference type="GO" id="GO:0003682">
    <property type="term" value="F:chromatin binding"/>
    <property type="evidence" value="ECO:0007669"/>
    <property type="project" value="TreeGrafter"/>
</dbReference>
<evidence type="ECO:0000256" key="7">
    <source>
        <dbReference type="SAM" id="MobiDB-lite"/>
    </source>
</evidence>
<dbReference type="AlphaFoldDB" id="A0AAN6GE13"/>
<evidence type="ECO:0000256" key="3">
    <source>
        <dbReference type="ARBA" id="ARBA00022574"/>
    </source>
</evidence>
<dbReference type="PANTHER" id="PTHR19861">
    <property type="entry name" value="WD40 REPEAT PROTEIN SWD2"/>
    <property type="match status" value="1"/>
</dbReference>
<feature type="compositionally biased region" description="Low complexity" evidence="7">
    <location>
        <begin position="16"/>
        <end position="48"/>
    </location>
</feature>
<feature type="repeat" description="WD" evidence="6">
    <location>
        <begin position="199"/>
        <end position="240"/>
    </location>
</feature>
<keyword evidence="5" id="KW-0539">Nucleus</keyword>
<feature type="region of interest" description="Disordered" evidence="7">
    <location>
        <begin position="1"/>
        <end position="84"/>
    </location>
</feature>
<evidence type="ECO:0000256" key="5">
    <source>
        <dbReference type="ARBA" id="ARBA00023242"/>
    </source>
</evidence>